<dbReference type="SUPFAM" id="SSF50156">
    <property type="entry name" value="PDZ domain-like"/>
    <property type="match status" value="1"/>
</dbReference>
<dbReference type="AlphaFoldDB" id="A0A2S9QMQ0"/>
<comment type="caution">
    <text evidence="2">The sequence shown here is derived from an EMBL/GenBank/DDBJ whole genome shotgun (WGS) entry which is preliminary data.</text>
</comment>
<protein>
    <submittedName>
        <fullName evidence="2">ATP-dependent serine protease</fullName>
    </submittedName>
</protein>
<dbReference type="Proteomes" id="UP000238650">
    <property type="component" value="Unassembled WGS sequence"/>
</dbReference>
<keyword evidence="2" id="KW-0378">Hydrolase</keyword>
<dbReference type="RefSeq" id="WP_105805334.1">
    <property type="nucleotide sequence ID" value="NZ_MWZD01000017.1"/>
</dbReference>
<sequence>MDQDSGERRRTRTLLGATAVAGALLLAAVTPSPYVVEQPGPVVDTLGEAEDDGKSVPVISIEGAETYPTSGSLNLLTVSILGNREQPRSWLALVPALLDPTQRIAPVDEFFPEGVTVEERDTENAVLMDSSQMQAAAAAFRALGQEVRTVLTVAGVAESGPAAGELEAGDRIVSLNGRKLADFTELRRGVAASEDRAAVRLGIERDGEPQELELTPRAPREGEEPMLGITVAARYELPAEVDFSLTRIGGPSAGLVFALAVLDRLTPGELLEGHTVSGTGTITDAGEVGAIGGLAQKMWAADRAGSELFLMPLANCADLPDRRPPGLRIAPVATLDEAVQAIEAVNAGEEPRGVERCAAAS</sequence>
<evidence type="ECO:0000313" key="3">
    <source>
        <dbReference type="Proteomes" id="UP000238650"/>
    </source>
</evidence>
<dbReference type="InterPro" id="IPR001478">
    <property type="entry name" value="PDZ"/>
</dbReference>
<keyword evidence="2" id="KW-0645">Protease</keyword>
<dbReference type="GO" id="GO:0004252">
    <property type="term" value="F:serine-type endopeptidase activity"/>
    <property type="evidence" value="ECO:0007669"/>
    <property type="project" value="InterPro"/>
</dbReference>
<dbReference type="InterPro" id="IPR020568">
    <property type="entry name" value="Ribosomal_Su5_D2-typ_SF"/>
</dbReference>
<keyword evidence="3" id="KW-1185">Reference proteome</keyword>
<feature type="domain" description="PDZ" evidence="1">
    <location>
        <begin position="130"/>
        <end position="207"/>
    </location>
</feature>
<dbReference type="EMBL" id="MWZD01000017">
    <property type="protein sequence ID" value="PRI10874.1"/>
    <property type="molecule type" value="Genomic_DNA"/>
</dbReference>
<dbReference type="GO" id="GO:0006508">
    <property type="term" value="P:proteolysis"/>
    <property type="evidence" value="ECO:0007669"/>
    <property type="project" value="UniProtKB-KW"/>
</dbReference>
<dbReference type="Gene3D" id="3.30.230.10">
    <property type="match status" value="1"/>
</dbReference>
<evidence type="ECO:0000313" key="2">
    <source>
        <dbReference type="EMBL" id="PRI10874.1"/>
    </source>
</evidence>
<dbReference type="Pfam" id="PF05362">
    <property type="entry name" value="Lon_C"/>
    <property type="match status" value="1"/>
</dbReference>
<dbReference type="InterPro" id="IPR014721">
    <property type="entry name" value="Ribsml_uS5_D2-typ_fold_subgr"/>
</dbReference>
<dbReference type="InterPro" id="IPR008269">
    <property type="entry name" value="Lon_proteolytic"/>
</dbReference>
<organism evidence="2 3">
    <name type="scientific">Leucobacter massiliensis</name>
    <dbReference type="NCBI Taxonomy" id="1686285"/>
    <lineage>
        <taxon>Bacteria</taxon>
        <taxon>Bacillati</taxon>
        <taxon>Actinomycetota</taxon>
        <taxon>Actinomycetes</taxon>
        <taxon>Micrococcales</taxon>
        <taxon>Microbacteriaceae</taxon>
        <taxon>Leucobacter</taxon>
    </lineage>
</organism>
<reference evidence="2 3" key="1">
    <citation type="journal article" date="2017" name="New Microbes New Infect">
        <title>Genome sequence of 'Leucobacter massiliensis' sp. nov. isolated from human pharynx after travel to the 2014 Hajj.</title>
        <authorList>
            <person name="Leangapichart T."/>
            <person name="Gautret P."/>
            <person name="Nguyen T.T."/>
            <person name="Armstrong N."/>
            <person name="Rolain J.M."/>
        </authorList>
    </citation>
    <scope>NUCLEOTIDE SEQUENCE [LARGE SCALE GENOMIC DNA]</scope>
    <source>
        <strain evidence="2 3">122RC15</strain>
    </source>
</reference>
<dbReference type="GO" id="GO:0004176">
    <property type="term" value="F:ATP-dependent peptidase activity"/>
    <property type="evidence" value="ECO:0007669"/>
    <property type="project" value="InterPro"/>
</dbReference>
<dbReference type="OrthoDB" id="2356897at2"/>
<evidence type="ECO:0000259" key="1">
    <source>
        <dbReference type="PROSITE" id="PS50106"/>
    </source>
</evidence>
<dbReference type="SUPFAM" id="SSF54211">
    <property type="entry name" value="Ribosomal protein S5 domain 2-like"/>
    <property type="match status" value="1"/>
</dbReference>
<dbReference type="InterPro" id="IPR036034">
    <property type="entry name" value="PDZ_sf"/>
</dbReference>
<proteinExistence type="predicted"/>
<name>A0A2S9QMQ0_9MICO</name>
<dbReference type="PROSITE" id="PS50106">
    <property type="entry name" value="PDZ"/>
    <property type="match status" value="1"/>
</dbReference>
<accession>A0A2S9QMQ0</accession>
<gene>
    <name evidence="2" type="ORF">B4915_08270</name>
</gene>
<dbReference type="Pfam" id="PF13180">
    <property type="entry name" value="PDZ_2"/>
    <property type="match status" value="1"/>
</dbReference>
<dbReference type="Gene3D" id="2.30.42.10">
    <property type="match status" value="1"/>
</dbReference>